<reference evidence="2" key="2">
    <citation type="journal article" date="2018" name="DNA Res.">
        <title>Comparative genome and transcriptome analyses reveal adaptations to opportunistic infections in woody plant degrading pathogens of Botryosphaeriaceae.</title>
        <authorList>
            <person name="Yan J.Y."/>
            <person name="Zhao W.S."/>
            <person name="Chen Z."/>
            <person name="Xing Q.K."/>
            <person name="Zhang W."/>
            <person name="Chethana K.W.T."/>
            <person name="Xue M.F."/>
            <person name="Xu J.P."/>
            <person name="Phillips A.J.L."/>
            <person name="Wang Y."/>
            <person name="Liu J.H."/>
            <person name="Liu M."/>
            <person name="Zhou Y."/>
            <person name="Jayawardena R.S."/>
            <person name="Manawasinghe I.S."/>
            <person name="Huang J.B."/>
            <person name="Qiao G.H."/>
            <person name="Fu C.Y."/>
            <person name="Guo F.F."/>
            <person name="Dissanayake A.J."/>
            <person name="Peng Y.L."/>
            <person name="Hyde K.D."/>
            <person name="Li X.H."/>
        </authorList>
    </citation>
    <scope>NUCLEOTIDE SEQUENCE</scope>
    <source>
        <strain evidence="2">CSS-01s</strain>
    </source>
</reference>
<evidence type="ECO:0000313" key="2">
    <source>
        <dbReference type="EMBL" id="KAF9629614.1"/>
    </source>
</evidence>
<feature type="compositionally biased region" description="Low complexity" evidence="1">
    <location>
        <begin position="61"/>
        <end position="70"/>
    </location>
</feature>
<accession>A0A8H7IQ77</accession>
<protein>
    <submittedName>
        <fullName evidence="2">Uncharacterized protein</fullName>
    </submittedName>
</protein>
<name>A0A8H7IQ77_9PEZI</name>
<reference evidence="2" key="1">
    <citation type="submission" date="2016-08" db="EMBL/GenBank/DDBJ databases">
        <authorList>
            <person name="Yan J."/>
        </authorList>
    </citation>
    <scope>NUCLEOTIDE SEQUENCE</scope>
    <source>
        <strain evidence="2">CSS-01s</strain>
    </source>
</reference>
<feature type="compositionally biased region" description="Low complexity" evidence="1">
    <location>
        <begin position="12"/>
        <end position="21"/>
    </location>
</feature>
<feature type="compositionally biased region" description="Pro residues" evidence="1">
    <location>
        <begin position="239"/>
        <end position="253"/>
    </location>
</feature>
<gene>
    <name evidence="2" type="ORF">BFW01_g10817</name>
</gene>
<proteinExistence type="predicted"/>
<feature type="region of interest" description="Disordered" evidence="1">
    <location>
        <begin position="1"/>
        <end position="35"/>
    </location>
</feature>
<dbReference type="EMBL" id="MDYX01000024">
    <property type="protein sequence ID" value="KAF9629614.1"/>
    <property type="molecule type" value="Genomic_DNA"/>
</dbReference>
<feature type="region of interest" description="Disordered" evidence="1">
    <location>
        <begin position="47"/>
        <end position="71"/>
    </location>
</feature>
<dbReference type="Proteomes" id="UP000627934">
    <property type="component" value="Unassembled WGS sequence"/>
</dbReference>
<evidence type="ECO:0000256" key="1">
    <source>
        <dbReference type="SAM" id="MobiDB-lite"/>
    </source>
</evidence>
<evidence type="ECO:0000313" key="3">
    <source>
        <dbReference type="Proteomes" id="UP000627934"/>
    </source>
</evidence>
<sequence length="290" mass="31756">MHLRPYPAAKLPRSVPPSSSSGQQGRDYAMASASSSRPVYPMLHYASQYQSGGGSDPPRRPNGNGNNNNGHARDAAENLFMLCKRCGQVLHGGNCRCRHCDGVGHINQPCPMPFLRLLDEGVARLQDMLPSRHIIQDEVNSWYGEVTSIDARLPGLREALRNGTDDIMQEVDRLSTELIQLLRDAPHAALVRERAFHLYGLGQVQQPTTNPGGYPVPFPVTAHPLNVTPAGPVNGFNQQPPPSSSRHGLPPPSGMDDISPQQHGRQHTLGKRKAEDEDDGDNGAKRRRRS</sequence>
<dbReference type="AlphaFoldDB" id="A0A8H7IQ77"/>
<feature type="region of interest" description="Disordered" evidence="1">
    <location>
        <begin position="229"/>
        <end position="290"/>
    </location>
</feature>
<organism evidence="2 3">
    <name type="scientific">Lasiodiplodia theobromae</name>
    <dbReference type="NCBI Taxonomy" id="45133"/>
    <lineage>
        <taxon>Eukaryota</taxon>
        <taxon>Fungi</taxon>
        <taxon>Dikarya</taxon>
        <taxon>Ascomycota</taxon>
        <taxon>Pezizomycotina</taxon>
        <taxon>Dothideomycetes</taxon>
        <taxon>Dothideomycetes incertae sedis</taxon>
        <taxon>Botryosphaeriales</taxon>
        <taxon>Botryosphaeriaceae</taxon>
        <taxon>Lasiodiplodia</taxon>
    </lineage>
</organism>
<comment type="caution">
    <text evidence="2">The sequence shown here is derived from an EMBL/GenBank/DDBJ whole genome shotgun (WGS) entry which is preliminary data.</text>
</comment>